<protein>
    <submittedName>
        <fullName evidence="1">Uncharacterized protein</fullName>
    </submittedName>
</protein>
<evidence type="ECO:0000313" key="1">
    <source>
        <dbReference type="EMBL" id="KKN48328.1"/>
    </source>
</evidence>
<gene>
    <name evidence="1" type="ORF">LCGC14_0653630</name>
</gene>
<reference evidence="1" key="1">
    <citation type="journal article" date="2015" name="Nature">
        <title>Complex archaea that bridge the gap between prokaryotes and eukaryotes.</title>
        <authorList>
            <person name="Spang A."/>
            <person name="Saw J.H."/>
            <person name="Jorgensen S.L."/>
            <person name="Zaremba-Niedzwiedzka K."/>
            <person name="Martijn J."/>
            <person name="Lind A.E."/>
            <person name="van Eijk R."/>
            <person name="Schleper C."/>
            <person name="Guy L."/>
            <person name="Ettema T.J."/>
        </authorList>
    </citation>
    <scope>NUCLEOTIDE SEQUENCE</scope>
</reference>
<name>A0A0F9U3X7_9ZZZZ</name>
<proteinExistence type="predicted"/>
<dbReference type="EMBL" id="LAZR01001225">
    <property type="protein sequence ID" value="KKN48328.1"/>
    <property type="molecule type" value="Genomic_DNA"/>
</dbReference>
<dbReference type="AlphaFoldDB" id="A0A0F9U3X7"/>
<comment type="caution">
    <text evidence="1">The sequence shown here is derived from an EMBL/GenBank/DDBJ whole genome shotgun (WGS) entry which is preliminary data.</text>
</comment>
<sequence>MGRGKNNIDTLELCARAGEILKRVGFVHHQTSMTTPAVYYRWPDRQHLLRVAEHSGKKTRKNGGLGLVVSSVTFNGTHLDPPGKMNIREEKIESTISAAIGRYFMKSAPDSTPRNG</sequence>
<accession>A0A0F9U3X7</accession>
<organism evidence="1">
    <name type="scientific">marine sediment metagenome</name>
    <dbReference type="NCBI Taxonomy" id="412755"/>
    <lineage>
        <taxon>unclassified sequences</taxon>
        <taxon>metagenomes</taxon>
        <taxon>ecological metagenomes</taxon>
    </lineage>
</organism>